<dbReference type="PROSITE" id="PS51898">
    <property type="entry name" value="TYR_RECOMBINASE"/>
    <property type="match status" value="1"/>
</dbReference>
<dbReference type="PANTHER" id="PTHR30349:SF64">
    <property type="entry name" value="PROPHAGE INTEGRASE INTD-RELATED"/>
    <property type="match status" value="1"/>
</dbReference>
<dbReference type="InterPro" id="IPR002104">
    <property type="entry name" value="Integrase_catalytic"/>
</dbReference>
<proteinExistence type="predicted"/>
<dbReference type="RefSeq" id="WP_130534646.1">
    <property type="nucleotide sequence ID" value="NZ_SHMG01000006.1"/>
</dbReference>
<evidence type="ECO:0000313" key="5">
    <source>
        <dbReference type="Proteomes" id="UP000294164"/>
    </source>
</evidence>
<evidence type="ECO:0000256" key="2">
    <source>
        <dbReference type="ARBA" id="ARBA00023172"/>
    </source>
</evidence>
<dbReference type="Proteomes" id="UP000294164">
    <property type="component" value="Unassembled WGS sequence"/>
</dbReference>
<keyword evidence="2" id="KW-0233">DNA recombination</keyword>
<keyword evidence="1" id="KW-0229">DNA integration</keyword>
<dbReference type="CDD" id="cd01184">
    <property type="entry name" value="INT_C_like_1"/>
    <property type="match status" value="1"/>
</dbReference>
<gene>
    <name evidence="4" type="ORF">EA655_11145</name>
</gene>
<dbReference type="GO" id="GO:0006310">
    <property type="term" value="P:DNA recombination"/>
    <property type="evidence" value="ECO:0007669"/>
    <property type="project" value="UniProtKB-KW"/>
</dbReference>
<dbReference type="InterPro" id="IPR050090">
    <property type="entry name" value="Tyrosine_recombinase_XerCD"/>
</dbReference>
<feature type="domain" description="Tyr recombinase" evidence="3">
    <location>
        <begin position="219"/>
        <end position="435"/>
    </location>
</feature>
<reference evidence="4 5" key="1">
    <citation type="submission" date="2019-02" db="EMBL/GenBank/DDBJ databases">
        <title>WGS of Pseudoxanthomonas species novum from clinical isolates.</title>
        <authorList>
            <person name="Bernier A.-M."/>
            <person name="Bernard K."/>
            <person name="Vachon A."/>
        </authorList>
    </citation>
    <scope>NUCLEOTIDE SEQUENCE [LARGE SCALE GENOMIC DNA]</scope>
    <source>
        <strain evidence="4 5">NML130969</strain>
    </source>
</reference>
<evidence type="ECO:0000259" key="3">
    <source>
        <dbReference type="PROSITE" id="PS51898"/>
    </source>
</evidence>
<dbReference type="GO" id="GO:0015074">
    <property type="term" value="P:DNA integration"/>
    <property type="evidence" value="ECO:0007669"/>
    <property type="project" value="UniProtKB-KW"/>
</dbReference>
<comment type="caution">
    <text evidence="4">The sequence shown here is derived from an EMBL/GenBank/DDBJ whole genome shotgun (WGS) entry which is preliminary data.</text>
</comment>
<protein>
    <submittedName>
        <fullName evidence="4">Site-specific integrase</fullName>
    </submittedName>
</protein>
<dbReference type="SUPFAM" id="SSF56349">
    <property type="entry name" value="DNA breaking-rejoining enzymes"/>
    <property type="match status" value="1"/>
</dbReference>
<organism evidence="4 5">
    <name type="scientific">Pseudoxanthomonas winnipegensis</name>
    <dbReference type="NCBI Taxonomy" id="2480810"/>
    <lineage>
        <taxon>Bacteria</taxon>
        <taxon>Pseudomonadati</taxon>
        <taxon>Pseudomonadota</taxon>
        <taxon>Gammaproteobacteria</taxon>
        <taxon>Lysobacterales</taxon>
        <taxon>Lysobacteraceae</taxon>
        <taxon>Pseudoxanthomonas</taxon>
    </lineage>
</organism>
<evidence type="ECO:0000256" key="1">
    <source>
        <dbReference type="ARBA" id="ARBA00022908"/>
    </source>
</evidence>
<dbReference type="InterPro" id="IPR013762">
    <property type="entry name" value="Integrase-like_cat_sf"/>
</dbReference>
<dbReference type="Pfam" id="PF00589">
    <property type="entry name" value="Phage_integrase"/>
    <property type="match status" value="1"/>
</dbReference>
<dbReference type="PANTHER" id="PTHR30349">
    <property type="entry name" value="PHAGE INTEGRASE-RELATED"/>
    <property type="match status" value="1"/>
</dbReference>
<dbReference type="InterPro" id="IPR011010">
    <property type="entry name" value="DNA_brk_join_enz"/>
</dbReference>
<dbReference type="Gene3D" id="1.10.443.10">
    <property type="entry name" value="Intergrase catalytic core"/>
    <property type="match status" value="1"/>
</dbReference>
<dbReference type="OrthoDB" id="9784724at2"/>
<dbReference type="GO" id="GO:0003677">
    <property type="term" value="F:DNA binding"/>
    <property type="evidence" value="ECO:0007669"/>
    <property type="project" value="InterPro"/>
</dbReference>
<name>A0A4Q8M2G3_9GAMM</name>
<dbReference type="EMBL" id="SHMG01000006">
    <property type="protein sequence ID" value="TAA41493.1"/>
    <property type="molecule type" value="Genomic_DNA"/>
</dbReference>
<evidence type="ECO:0000313" key="4">
    <source>
        <dbReference type="EMBL" id="TAA41493.1"/>
    </source>
</evidence>
<sequence>MKNPLVESLQSYIDSPSGALVLEDLRIGRIRIGKLVVASREAAYNAQDLITTACNKTARVRSGKHGTRYHDPLPVGSPARLLSIEIEDYAKHQKRRYLKAVTVEASTRTLNLLLLTCGDVPVSRIDHTHVERMWELLRWAPPGLAKDPELVGLSFDELIARGQALNVPGPARATQEKHQRFLTAFFNRLVATRAILNSPMAAFGDIKKDLTRDPDKSTLKRHPFSDEELQRIFDPVTFTAWAKKWPHRWWGPLIGLYTGARINEVAQLKVADIIQEGDVWCIAIQQTVDADLARNEGARSRQSLKGKSAIRRIPIHQALLDAGFLDFVDDIKGCRHPRLFPHLSAGINRTTGETNARYSQGLLNQFSTYMKDLGFAKGVGFHCFRHTLATYLKHRRVPDADVASLTGHTPRQDFPVLGEYNSTPNPFERPRQLEALEVFQPPVVLPRYKRGQFAKQLGRGAKFYP</sequence>
<dbReference type="AlphaFoldDB" id="A0A4Q8M2G3"/>
<accession>A0A4Q8M2G3</accession>